<reference evidence="7" key="2">
    <citation type="submission" date="2020-11" db="EMBL/GenBank/DDBJ databases">
        <authorList>
            <person name="McCartney M.A."/>
            <person name="Auch B."/>
            <person name="Kono T."/>
            <person name="Mallez S."/>
            <person name="Becker A."/>
            <person name="Gohl D.M."/>
            <person name="Silverstein K.A.T."/>
            <person name="Koren S."/>
            <person name="Bechman K.B."/>
            <person name="Herman A."/>
            <person name="Abrahante J.E."/>
            <person name="Garbe J."/>
        </authorList>
    </citation>
    <scope>NUCLEOTIDE SEQUENCE</scope>
    <source>
        <strain evidence="7">Duluth1</strain>
        <tissue evidence="7">Whole animal</tissue>
    </source>
</reference>
<dbReference type="InterPro" id="IPR035976">
    <property type="entry name" value="Sushi/SCR/CCP_sf"/>
</dbReference>
<dbReference type="CDD" id="cd00033">
    <property type="entry name" value="CCP"/>
    <property type="match status" value="1"/>
</dbReference>
<feature type="region of interest" description="Disordered" evidence="3">
    <location>
        <begin position="285"/>
        <end position="331"/>
    </location>
</feature>
<evidence type="ECO:0000256" key="3">
    <source>
        <dbReference type="SAM" id="MobiDB-lite"/>
    </source>
</evidence>
<feature type="compositionally biased region" description="Low complexity" evidence="3">
    <location>
        <begin position="301"/>
        <end position="310"/>
    </location>
</feature>
<dbReference type="PROSITE" id="PS50923">
    <property type="entry name" value="SUSHI"/>
    <property type="match status" value="1"/>
</dbReference>
<dbReference type="Pfam" id="PF00084">
    <property type="entry name" value="Sushi"/>
    <property type="match status" value="1"/>
</dbReference>
<keyword evidence="1 2" id="KW-1015">Disulfide bond</keyword>
<sequence>MATTLRICAVWIVLCFALTQANNYSDPYGCYGDVCNYESPAQFCDIVLRHCRRCDEIQTDCFTRQQTFNCTEFCYETRYKQAVKELRVAGCQVPPPPEHGQFKDTRNHVPFNDTLTVICGSGYTPLYDDPIICGEFSTWSGPLPICESSTNYYLILAIILGVCFLLSLVVNVVILIRTGCCRWLRKNSEKKTSTKETQRLLDSKDNEIPVQMESSGIDRSADLTPVFPSAPTEQELDNLKRKSADKQSDLKLDEIVISDENHDGSGICSPASNTGGAIKSFVPTLETQKTNSDEMASTRTNNKGSNSSPKSSRDANIQDLRGSGGTSVGSIIHNHINTTVNVFPQNGTCPATEESQQQNPESTPELLKRPVEETNYTASETVIPIEPDDNGNGEG</sequence>
<dbReference type="SMART" id="SM00032">
    <property type="entry name" value="CCP"/>
    <property type="match status" value="1"/>
</dbReference>
<accession>A0A9D3Y6P6</accession>
<feature type="transmembrane region" description="Helical" evidence="4">
    <location>
        <begin position="152"/>
        <end position="176"/>
    </location>
</feature>
<evidence type="ECO:0000313" key="8">
    <source>
        <dbReference type="Proteomes" id="UP000828390"/>
    </source>
</evidence>
<dbReference type="InterPro" id="IPR000436">
    <property type="entry name" value="Sushi_SCR_CCP_dom"/>
</dbReference>
<comment type="caution">
    <text evidence="2">Lacks conserved residue(s) required for the propagation of feature annotation.</text>
</comment>
<keyword evidence="4" id="KW-0812">Transmembrane</keyword>
<dbReference type="EMBL" id="JAIWYP010000019">
    <property type="protein sequence ID" value="KAH3692780.1"/>
    <property type="molecule type" value="Genomic_DNA"/>
</dbReference>
<feature type="compositionally biased region" description="Polar residues" evidence="3">
    <location>
        <begin position="285"/>
        <end position="300"/>
    </location>
</feature>
<keyword evidence="8" id="KW-1185">Reference proteome</keyword>
<keyword evidence="4" id="KW-1133">Transmembrane helix</keyword>
<keyword evidence="4" id="KW-0472">Membrane</keyword>
<keyword evidence="5" id="KW-0732">Signal</keyword>
<evidence type="ECO:0000313" key="7">
    <source>
        <dbReference type="EMBL" id="KAH3692780.1"/>
    </source>
</evidence>
<dbReference type="Gene3D" id="2.10.70.10">
    <property type="entry name" value="Complement Module, domain 1"/>
    <property type="match status" value="1"/>
</dbReference>
<name>A0A9D3Y6P6_DREPO</name>
<feature type="compositionally biased region" description="Polar residues" evidence="3">
    <location>
        <begin position="343"/>
        <end position="362"/>
    </location>
</feature>
<dbReference type="Proteomes" id="UP000828390">
    <property type="component" value="Unassembled WGS sequence"/>
</dbReference>
<evidence type="ECO:0000256" key="4">
    <source>
        <dbReference type="SAM" id="Phobius"/>
    </source>
</evidence>
<evidence type="ECO:0000256" key="5">
    <source>
        <dbReference type="SAM" id="SignalP"/>
    </source>
</evidence>
<evidence type="ECO:0000259" key="6">
    <source>
        <dbReference type="PROSITE" id="PS50923"/>
    </source>
</evidence>
<organism evidence="7 8">
    <name type="scientific">Dreissena polymorpha</name>
    <name type="common">Zebra mussel</name>
    <name type="synonym">Mytilus polymorpha</name>
    <dbReference type="NCBI Taxonomy" id="45954"/>
    <lineage>
        <taxon>Eukaryota</taxon>
        <taxon>Metazoa</taxon>
        <taxon>Spiralia</taxon>
        <taxon>Lophotrochozoa</taxon>
        <taxon>Mollusca</taxon>
        <taxon>Bivalvia</taxon>
        <taxon>Autobranchia</taxon>
        <taxon>Heteroconchia</taxon>
        <taxon>Euheterodonta</taxon>
        <taxon>Imparidentia</taxon>
        <taxon>Neoheterodontei</taxon>
        <taxon>Myida</taxon>
        <taxon>Dreissenoidea</taxon>
        <taxon>Dreissenidae</taxon>
        <taxon>Dreissena</taxon>
    </lineage>
</organism>
<feature type="domain" description="Sushi" evidence="6">
    <location>
        <begin position="89"/>
        <end position="148"/>
    </location>
</feature>
<keyword evidence="2" id="KW-0768">Sushi</keyword>
<feature type="region of interest" description="Disordered" evidence="3">
    <location>
        <begin position="219"/>
        <end position="245"/>
    </location>
</feature>
<proteinExistence type="predicted"/>
<dbReference type="SUPFAM" id="SSF57535">
    <property type="entry name" value="Complement control module/SCR domain"/>
    <property type="match status" value="1"/>
</dbReference>
<feature type="signal peptide" evidence="5">
    <location>
        <begin position="1"/>
        <end position="21"/>
    </location>
</feature>
<evidence type="ECO:0000256" key="2">
    <source>
        <dbReference type="PROSITE-ProRule" id="PRU00302"/>
    </source>
</evidence>
<feature type="region of interest" description="Disordered" evidence="3">
    <location>
        <begin position="343"/>
        <end position="395"/>
    </location>
</feature>
<gene>
    <name evidence="7" type="ORF">DPMN_194532</name>
</gene>
<reference evidence="7" key="1">
    <citation type="journal article" date="2019" name="bioRxiv">
        <title>The Genome of the Zebra Mussel, Dreissena polymorpha: A Resource for Invasive Species Research.</title>
        <authorList>
            <person name="McCartney M.A."/>
            <person name="Auch B."/>
            <person name="Kono T."/>
            <person name="Mallez S."/>
            <person name="Zhang Y."/>
            <person name="Obille A."/>
            <person name="Becker A."/>
            <person name="Abrahante J.E."/>
            <person name="Garbe J."/>
            <person name="Badalamenti J.P."/>
            <person name="Herman A."/>
            <person name="Mangelson H."/>
            <person name="Liachko I."/>
            <person name="Sullivan S."/>
            <person name="Sone E.D."/>
            <person name="Koren S."/>
            <person name="Silverstein K.A.T."/>
            <person name="Beckman K.B."/>
            <person name="Gohl D.M."/>
        </authorList>
    </citation>
    <scope>NUCLEOTIDE SEQUENCE</scope>
    <source>
        <strain evidence="7">Duluth1</strain>
        <tissue evidence="7">Whole animal</tissue>
    </source>
</reference>
<protein>
    <recommendedName>
        <fullName evidence="6">Sushi domain-containing protein</fullName>
    </recommendedName>
</protein>
<comment type="caution">
    <text evidence="7">The sequence shown here is derived from an EMBL/GenBank/DDBJ whole genome shotgun (WGS) entry which is preliminary data.</text>
</comment>
<dbReference type="AlphaFoldDB" id="A0A9D3Y6P6"/>
<feature type="disulfide bond" evidence="2">
    <location>
        <begin position="119"/>
        <end position="146"/>
    </location>
</feature>
<feature type="compositionally biased region" description="Acidic residues" evidence="3">
    <location>
        <begin position="386"/>
        <end position="395"/>
    </location>
</feature>
<evidence type="ECO:0000256" key="1">
    <source>
        <dbReference type="ARBA" id="ARBA00023157"/>
    </source>
</evidence>
<dbReference type="OrthoDB" id="6127264at2759"/>
<feature type="chain" id="PRO_5039264615" description="Sushi domain-containing protein" evidence="5">
    <location>
        <begin position="22"/>
        <end position="395"/>
    </location>
</feature>